<dbReference type="GO" id="GO:0007165">
    <property type="term" value="P:signal transduction"/>
    <property type="evidence" value="ECO:0007669"/>
    <property type="project" value="InterPro"/>
</dbReference>
<dbReference type="PRINTS" id="PR00449">
    <property type="entry name" value="RASTRNSFRMNG"/>
</dbReference>
<dbReference type="EMBL" id="KV454475">
    <property type="protein sequence ID" value="ODV63873.1"/>
    <property type="molecule type" value="Genomic_DNA"/>
</dbReference>
<keyword evidence="1" id="KW-0547">Nucleotide-binding</keyword>
<dbReference type="PROSITE" id="PS51419">
    <property type="entry name" value="RAB"/>
    <property type="match status" value="1"/>
</dbReference>
<dbReference type="PANTHER" id="PTHR24070">
    <property type="entry name" value="RAS, DI-RAS, AND RHEB FAMILY MEMBERS OF SMALL GTPASE SUPERFAMILY"/>
    <property type="match status" value="1"/>
</dbReference>
<dbReference type="PROSITE" id="PS51421">
    <property type="entry name" value="RAS"/>
    <property type="match status" value="1"/>
</dbReference>
<dbReference type="OrthoDB" id="265044at2759"/>
<keyword evidence="5" id="KW-1185">Reference proteome</keyword>
<dbReference type="SMART" id="SM00173">
    <property type="entry name" value="RAS"/>
    <property type="match status" value="1"/>
</dbReference>
<dbReference type="InterPro" id="IPR001806">
    <property type="entry name" value="Small_GTPase"/>
</dbReference>
<gene>
    <name evidence="4" type="ORF">ASCRUDRAFT_67931</name>
</gene>
<dbReference type="InParanoid" id="A0A1D2VQJ0"/>
<accession>A0A1D2VQJ0</accession>
<dbReference type="InterPro" id="IPR020849">
    <property type="entry name" value="Small_GTPase_Ras-type"/>
</dbReference>
<protein>
    <submittedName>
        <fullName evidence="4">p-loop containing nucleoside triphosphate hydrolase protein</fullName>
    </submittedName>
</protein>
<sequence>MVDPSQILNILVLGASQSGKSSLILQYVHSFFPEEYDANIEDTYTKRIAIKSTAIAINLFDAADTGEYSEMRNQRIDNADGIILVYSVCSKNSLDRLHQLYEDITRHRDFLPPIAIAGTKIDLEGEREIDGIIGEKLSKEINSSFMEVSAKGNINVNEFFTDFAIKVYEDKINKINVKENEKKLKQQQSQPQLKMNQNFSNTNSSYNEPDHDNPREKNYNNLDNQEEPKLDKGGCCIIM</sequence>
<reference evidence="5" key="1">
    <citation type="submission" date="2016-05" db="EMBL/GenBank/DDBJ databases">
        <title>Comparative genomics of biotechnologically important yeasts.</title>
        <authorList>
            <consortium name="DOE Joint Genome Institute"/>
            <person name="Riley R."/>
            <person name="Haridas S."/>
            <person name="Wolfe K.H."/>
            <person name="Lopes M.R."/>
            <person name="Hittinger C.T."/>
            <person name="Goker M."/>
            <person name="Salamov A."/>
            <person name="Wisecaver J."/>
            <person name="Long T.M."/>
            <person name="Aerts A.L."/>
            <person name="Barry K."/>
            <person name="Choi C."/>
            <person name="Clum A."/>
            <person name="Coughlan A.Y."/>
            <person name="Deshpande S."/>
            <person name="Douglass A.P."/>
            <person name="Hanson S.J."/>
            <person name="Klenk H.-P."/>
            <person name="Labutti K."/>
            <person name="Lapidus A."/>
            <person name="Lindquist E."/>
            <person name="Lipzen A."/>
            <person name="Meier-Kolthoff J.P."/>
            <person name="Ohm R.A."/>
            <person name="Otillar R.P."/>
            <person name="Pangilinan J."/>
            <person name="Peng Y."/>
            <person name="Rokas A."/>
            <person name="Rosa C.A."/>
            <person name="Scheuner C."/>
            <person name="Sibirny A.A."/>
            <person name="Slot J.C."/>
            <person name="Stielow J.B."/>
            <person name="Sun H."/>
            <person name="Kurtzman C.P."/>
            <person name="Blackwell M."/>
            <person name="Grigoriev I.V."/>
            <person name="Jeffries T.W."/>
        </authorList>
    </citation>
    <scope>NUCLEOTIDE SEQUENCE [LARGE SCALE GENOMIC DNA]</scope>
    <source>
        <strain evidence="5">DSM 1968</strain>
    </source>
</reference>
<evidence type="ECO:0000256" key="1">
    <source>
        <dbReference type="ARBA" id="ARBA00022741"/>
    </source>
</evidence>
<dbReference type="InterPro" id="IPR027417">
    <property type="entry name" value="P-loop_NTPase"/>
</dbReference>
<dbReference type="NCBIfam" id="TIGR00231">
    <property type="entry name" value="small_GTP"/>
    <property type="match status" value="1"/>
</dbReference>
<dbReference type="SMART" id="SM00175">
    <property type="entry name" value="RAB"/>
    <property type="match status" value="1"/>
</dbReference>
<dbReference type="STRING" id="1344418.A0A1D2VQJ0"/>
<dbReference type="Pfam" id="PF00071">
    <property type="entry name" value="Ras"/>
    <property type="match status" value="1"/>
</dbReference>
<proteinExistence type="predicted"/>
<evidence type="ECO:0000313" key="5">
    <source>
        <dbReference type="Proteomes" id="UP000095038"/>
    </source>
</evidence>
<evidence type="ECO:0000256" key="2">
    <source>
        <dbReference type="ARBA" id="ARBA00023134"/>
    </source>
</evidence>
<dbReference type="Gene3D" id="3.40.50.300">
    <property type="entry name" value="P-loop containing nucleotide triphosphate hydrolases"/>
    <property type="match status" value="1"/>
</dbReference>
<feature type="compositionally biased region" description="Basic and acidic residues" evidence="3">
    <location>
        <begin position="208"/>
        <end position="218"/>
    </location>
</feature>
<dbReference type="GO" id="GO:0003924">
    <property type="term" value="F:GTPase activity"/>
    <property type="evidence" value="ECO:0007669"/>
    <property type="project" value="InterPro"/>
</dbReference>
<dbReference type="GeneID" id="30965087"/>
<dbReference type="Proteomes" id="UP000095038">
    <property type="component" value="Unassembled WGS sequence"/>
</dbReference>
<dbReference type="SUPFAM" id="SSF52540">
    <property type="entry name" value="P-loop containing nucleoside triphosphate hydrolases"/>
    <property type="match status" value="1"/>
</dbReference>
<dbReference type="GO" id="GO:0016020">
    <property type="term" value="C:membrane"/>
    <property type="evidence" value="ECO:0007669"/>
    <property type="project" value="InterPro"/>
</dbReference>
<evidence type="ECO:0000313" key="4">
    <source>
        <dbReference type="EMBL" id="ODV63873.1"/>
    </source>
</evidence>
<keyword evidence="2" id="KW-0342">GTP-binding</keyword>
<evidence type="ECO:0000256" key="3">
    <source>
        <dbReference type="SAM" id="MobiDB-lite"/>
    </source>
</evidence>
<dbReference type="GO" id="GO:0005525">
    <property type="term" value="F:GTP binding"/>
    <property type="evidence" value="ECO:0007669"/>
    <property type="project" value="UniProtKB-KW"/>
</dbReference>
<dbReference type="InterPro" id="IPR005225">
    <property type="entry name" value="Small_GTP-bd"/>
</dbReference>
<dbReference type="RefSeq" id="XP_020050180.1">
    <property type="nucleotide sequence ID" value="XM_020191451.1"/>
</dbReference>
<dbReference type="AlphaFoldDB" id="A0A1D2VQJ0"/>
<name>A0A1D2VQJ0_9ASCO</name>
<organism evidence="4 5">
    <name type="scientific">Ascoidea rubescens DSM 1968</name>
    <dbReference type="NCBI Taxonomy" id="1344418"/>
    <lineage>
        <taxon>Eukaryota</taxon>
        <taxon>Fungi</taxon>
        <taxon>Dikarya</taxon>
        <taxon>Ascomycota</taxon>
        <taxon>Saccharomycotina</taxon>
        <taxon>Saccharomycetes</taxon>
        <taxon>Ascoideaceae</taxon>
        <taxon>Ascoidea</taxon>
    </lineage>
</organism>
<feature type="region of interest" description="Disordered" evidence="3">
    <location>
        <begin position="182"/>
        <end position="227"/>
    </location>
</feature>
<keyword evidence="4" id="KW-0378">Hydrolase</keyword>
<dbReference type="SMART" id="SM00174">
    <property type="entry name" value="RHO"/>
    <property type="match status" value="1"/>
</dbReference>
<feature type="compositionally biased region" description="Polar residues" evidence="3">
    <location>
        <begin position="195"/>
        <end position="207"/>
    </location>
</feature>